<comment type="caution">
    <text evidence="1">The sequence shown here is derived from an EMBL/GenBank/DDBJ whole genome shotgun (WGS) entry which is preliminary data.</text>
</comment>
<reference evidence="1 2" key="2">
    <citation type="journal article" date="2017" name="Front. Plant Sci.">
        <title>Gene Classification and Mining of Molecular Markers Useful in Red Clover (Trifolium pratense) Breeding.</title>
        <authorList>
            <person name="Istvanek J."/>
            <person name="Dluhosova J."/>
            <person name="Dluhos P."/>
            <person name="Patkova L."/>
            <person name="Nedelnik J."/>
            <person name="Repkova J."/>
        </authorList>
    </citation>
    <scope>NUCLEOTIDE SEQUENCE [LARGE SCALE GENOMIC DNA]</scope>
    <source>
        <strain evidence="2">cv. Tatra</strain>
        <tissue evidence="1">Young leaves</tissue>
    </source>
</reference>
<feature type="non-terminal residue" evidence="1">
    <location>
        <position position="109"/>
    </location>
</feature>
<gene>
    <name evidence="1" type="ORF">L195_g016539</name>
</gene>
<reference evidence="1 2" key="1">
    <citation type="journal article" date="2014" name="Am. J. Bot.">
        <title>Genome assembly and annotation for red clover (Trifolium pratense; Fabaceae).</title>
        <authorList>
            <person name="Istvanek J."/>
            <person name="Jaros M."/>
            <person name="Krenek A."/>
            <person name="Repkova J."/>
        </authorList>
    </citation>
    <scope>NUCLEOTIDE SEQUENCE [LARGE SCALE GENOMIC DNA]</scope>
    <source>
        <strain evidence="2">cv. Tatra</strain>
        <tissue evidence="1">Young leaves</tissue>
    </source>
</reference>
<proteinExistence type="predicted"/>
<dbReference type="Proteomes" id="UP000236291">
    <property type="component" value="Unassembled WGS sequence"/>
</dbReference>
<dbReference type="AlphaFoldDB" id="A0A2K3MRF9"/>
<evidence type="ECO:0000313" key="1">
    <source>
        <dbReference type="EMBL" id="PNX93385.1"/>
    </source>
</evidence>
<organism evidence="1 2">
    <name type="scientific">Trifolium pratense</name>
    <name type="common">Red clover</name>
    <dbReference type="NCBI Taxonomy" id="57577"/>
    <lineage>
        <taxon>Eukaryota</taxon>
        <taxon>Viridiplantae</taxon>
        <taxon>Streptophyta</taxon>
        <taxon>Embryophyta</taxon>
        <taxon>Tracheophyta</taxon>
        <taxon>Spermatophyta</taxon>
        <taxon>Magnoliopsida</taxon>
        <taxon>eudicotyledons</taxon>
        <taxon>Gunneridae</taxon>
        <taxon>Pentapetalae</taxon>
        <taxon>rosids</taxon>
        <taxon>fabids</taxon>
        <taxon>Fabales</taxon>
        <taxon>Fabaceae</taxon>
        <taxon>Papilionoideae</taxon>
        <taxon>50 kb inversion clade</taxon>
        <taxon>NPAAA clade</taxon>
        <taxon>Hologalegina</taxon>
        <taxon>IRL clade</taxon>
        <taxon>Trifolieae</taxon>
        <taxon>Trifolium</taxon>
    </lineage>
</organism>
<name>A0A2K3MRF9_TRIPR</name>
<dbReference type="EMBL" id="ASHM01011453">
    <property type="protein sequence ID" value="PNX93385.1"/>
    <property type="molecule type" value="Genomic_DNA"/>
</dbReference>
<sequence>MCLRKEYGRLGVTQLREVNLTLLGKWCWRMLVDRDGLWFRVLAARYKVDRGRLREGDLRGSSWWREIVRIRDGGGELGGGWFGEHISKKLGDGSDTFSGPIPGLIGPLC</sequence>
<accession>A0A2K3MRF9</accession>
<protein>
    <submittedName>
        <fullName evidence="1">Cytochrome p450</fullName>
    </submittedName>
</protein>
<evidence type="ECO:0000313" key="2">
    <source>
        <dbReference type="Proteomes" id="UP000236291"/>
    </source>
</evidence>